<dbReference type="InterPro" id="IPR012338">
    <property type="entry name" value="Beta-lactam/transpept-like"/>
</dbReference>
<keyword evidence="2" id="KW-1185">Reference proteome</keyword>
<sequence>MAQTFGGSVGVAVAGAGGALAGGDDGAYPAWSTIKVPIAIAASRLAPVEAEVFGPAAIQASDNVAAESLWLAVTPGDVNQVLADAGVGTTVNTEKIRPEYSVFGQTLLTASQEATLASHLGCVAGAGPTLSLMGSVNSDQAYGFGQLPGARLKGGWGPSTSGGYQVRQLALVSNNRGEDVALGLTVIPASGDYATGQAMATAVAEGLRPLLDDLPTAAC</sequence>
<name>A0A7T0KP07_9CORY</name>
<evidence type="ECO:0000313" key="2">
    <source>
        <dbReference type="Proteomes" id="UP000594586"/>
    </source>
</evidence>
<reference evidence="1 2" key="1">
    <citation type="submission" date="2020-11" db="EMBL/GenBank/DDBJ databases">
        <title>Corynebacterium sp. MC1420.</title>
        <authorList>
            <person name="Zhou J."/>
        </authorList>
    </citation>
    <scope>NUCLEOTIDE SEQUENCE [LARGE SCALE GENOMIC DNA]</scope>
    <source>
        <strain evidence="1 2">MC1420</strain>
    </source>
</reference>
<dbReference type="KEGG" id="cqn:G7Y29_03180"/>
<dbReference type="SUPFAM" id="SSF56601">
    <property type="entry name" value="beta-lactamase/transpeptidase-like"/>
    <property type="match status" value="1"/>
</dbReference>
<dbReference type="Proteomes" id="UP000594586">
    <property type="component" value="Chromosome"/>
</dbReference>
<proteinExistence type="predicted"/>
<dbReference type="EMBL" id="CP064955">
    <property type="protein sequence ID" value="QPK84248.1"/>
    <property type="molecule type" value="Genomic_DNA"/>
</dbReference>
<protein>
    <recommendedName>
        <fullName evidence="3">Serine hydrolase</fullName>
    </recommendedName>
</protein>
<evidence type="ECO:0000313" key="1">
    <source>
        <dbReference type="EMBL" id="QPK84248.1"/>
    </source>
</evidence>
<accession>A0A7T0KP07</accession>
<dbReference type="Gene3D" id="3.40.710.10">
    <property type="entry name" value="DD-peptidase/beta-lactamase superfamily"/>
    <property type="match status" value="1"/>
</dbReference>
<gene>
    <name evidence="1" type="ORF">G7Y29_03180</name>
</gene>
<organism evidence="1 2">
    <name type="scientific">Corynebacterium qintianiae</name>
    <dbReference type="NCBI Taxonomy" id="2709392"/>
    <lineage>
        <taxon>Bacteria</taxon>
        <taxon>Bacillati</taxon>
        <taxon>Actinomycetota</taxon>
        <taxon>Actinomycetes</taxon>
        <taxon>Mycobacteriales</taxon>
        <taxon>Corynebacteriaceae</taxon>
        <taxon>Corynebacterium</taxon>
    </lineage>
</organism>
<evidence type="ECO:0008006" key="3">
    <source>
        <dbReference type="Google" id="ProtNLM"/>
    </source>
</evidence>
<dbReference type="AlphaFoldDB" id="A0A7T0KP07"/>